<dbReference type="InterPro" id="IPR004358">
    <property type="entry name" value="Sig_transdc_His_kin-like_C"/>
</dbReference>
<dbReference type="Proteomes" id="UP000228756">
    <property type="component" value="Unassembled WGS sequence"/>
</dbReference>
<dbReference type="FunFam" id="3.30.565.10:FF:000006">
    <property type="entry name" value="Sensor histidine kinase WalK"/>
    <property type="match status" value="1"/>
</dbReference>
<reference evidence="8" key="1">
    <citation type="submission" date="2017-09" db="EMBL/GenBank/DDBJ databases">
        <title>Depth-based differentiation of microbial function through sediment-hosted aquifers and enrichment of novel symbionts in the deep terrestrial subsurface.</title>
        <authorList>
            <person name="Probst A.J."/>
            <person name="Ladd B."/>
            <person name="Jarett J.K."/>
            <person name="Geller-Mcgrath D.E."/>
            <person name="Sieber C.M.K."/>
            <person name="Emerson J.B."/>
            <person name="Anantharaman K."/>
            <person name="Thomas B.C."/>
            <person name="Malmstrom R."/>
            <person name="Stieglmeier M."/>
            <person name="Klingl A."/>
            <person name="Woyke T."/>
            <person name="Ryan C.M."/>
            <person name="Banfield J.F."/>
        </authorList>
    </citation>
    <scope>NUCLEOTIDE SEQUENCE [LARGE SCALE GENOMIC DNA]</scope>
</reference>
<dbReference type="InterPro" id="IPR003594">
    <property type="entry name" value="HATPase_dom"/>
</dbReference>
<dbReference type="Gene3D" id="3.30.565.10">
    <property type="entry name" value="Histidine kinase-like ATPase, C-terminal domain"/>
    <property type="match status" value="1"/>
</dbReference>
<dbReference type="EMBL" id="PFCJ01000033">
    <property type="protein sequence ID" value="PIR71915.1"/>
    <property type="molecule type" value="Genomic_DNA"/>
</dbReference>
<dbReference type="PANTHER" id="PTHR43047:SF72">
    <property type="entry name" value="OSMOSENSING HISTIDINE PROTEIN KINASE SLN1"/>
    <property type="match status" value="1"/>
</dbReference>
<evidence type="ECO:0000256" key="3">
    <source>
        <dbReference type="ARBA" id="ARBA00022553"/>
    </source>
</evidence>
<dbReference type="GO" id="GO:0009927">
    <property type="term" value="F:histidine phosphotransfer kinase activity"/>
    <property type="evidence" value="ECO:0007669"/>
    <property type="project" value="TreeGrafter"/>
</dbReference>
<organism evidence="7 8">
    <name type="scientific">Candidatus Nealsonbacteria bacterium CG10_big_fil_rev_8_21_14_0_10_36_24</name>
    <dbReference type="NCBI Taxonomy" id="1974710"/>
    <lineage>
        <taxon>Bacteria</taxon>
        <taxon>Candidatus Nealsoniibacteriota</taxon>
    </lineage>
</organism>
<evidence type="ECO:0000313" key="7">
    <source>
        <dbReference type="EMBL" id="PIR71915.1"/>
    </source>
</evidence>
<accession>A0A2M6NS27</accession>
<dbReference type="Gene3D" id="1.10.287.130">
    <property type="match status" value="1"/>
</dbReference>
<feature type="non-terminal residue" evidence="7">
    <location>
        <position position="1"/>
    </location>
</feature>
<dbReference type="CDD" id="cd00082">
    <property type="entry name" value="HisKA"/>
    <property type="match status" value="1"/>
</dbReference>
<keyword evidence="3" id="KW-0597">Phosphoprotein</keyword>
<evidence type="ECO:0000256" key="4">
    <source>
        <dbReference type="ARBA" id="ARBA00022679"/>
    </source>
</evidence>
<dbReference type="Pfam" id="PF02518">
    <property type="entry name" value="HATPase_c"/>
    <property type="match status" value="1"/>
</dbReference>
<dbReference type="GO" id="GO:0000155">
    <property type="term" value="F:phosphorelay sensor kinase activity"/>
    <property type="evidence" value="ECO:0007669"/>
    <property type="project" value="InterPro"/>
</dbReference>
<keyword evidence="4" id="KW-0808">Transferase</keyword>
<comment type="catalytic activity">
    <reaction evidence="1">
        <text>ATP + protein L-histidine = ADP + protein N-phospho-L-histidine.</text>
        <dbReference type="EC" id="2.7.13.3"/>
    </reaction>
</comment>
<dbReference type="EC" id="2.7.13.3" evidence="2"/>
<dbReference type="PANTHER" id="PTHR43047">
    <property type="entry name" value="TWO-COMPONENT HISTIDINE PROTEIN KINASE"/>
    <property type="match status" value="1"/>
</dbReference>
<dbReference type="PRINTS" id="PR00344">
    <property type="entry name" value="BCTRLSENSOR"/>
</dbReference>
<evidence type="ECO:0000256" key="5">
    <source>
        <dbReference type="ARBA" id="ARBA00022777"/>
    </source>
</evidence>
<feature type="domain" description="Histidine kinase" evidence="6">
    <location>
        <begin position="18"/>
        <end position="238"/>
    </location>
</feature>
<sequence length="238" mass="26439">AKEEVEKLTEAKTQFIMATQHHLRTPLTSIIGYLDLLFGGTYGKVPPKIKETLLKFQVSTKRLIRVVNALLDISQFQMGKRVVALEPNIDFESLIKEVMEELSFEVKMRGLYLKYEKIGQVPAIKADSEKLKVALFNIIDNAIKYTKQGGIIVNLKQAGKLVQLSVKDTGIGVDPKQANKLFKEAFARGDEAKKVYGFGSGIGVYVTGHIIRAHNGRIWAESEGKGKGSTFFIELPIG</sequence>
<dbReference type="InterPro" id="IPR036097">
    <property type="entry name" value="HisK_dim/P_sf"/>
</dbReference>
<dbReference type="SUPFAM" id="SSF47384">
    <property type="entry name" value="Homodimeric domain of signal transducing histidine kinase"/>
    <property type="match status" value="1"/>
</dbReference>
<proteinExistence type="predicted"/>
<dbReference type="Pfam" id="PF00512">
    <property type="entry name" value="HisKA"/>
    <property type="match status" value="1"/>
</dbReference>
<evidence type="ECO:0000259" key="6">
    <source>
        <dbReference type="PROSITE" id="PS50109"/>
    </source>
</evidence>
<evidence type="ECO:0000313" key="8">
    <source>
        <dbReference type="Proteomes" id="UP000228756"/>
    </source>
</evidence>
<protein>
    <recommendedName>
        <fullName evidence="2">histidine kinase</fullName>
        <ecNumber evidence="2">2.7.13.3</ecNumber>
    </recommendedName>
</protein>
<evidence type="ECO:0000256" key="1">
    <source>
        <dbReference type="ARBA" id="ARBA00000085"/>
    </source>
</evidence>
<dbReference type="PROSITE" id="PS50109">
    <property type="entry name" value="HIS_KIN"/>
    <property type="match status" value="1"/>
</dbReference>
<dbReference type="SMART" id="SM00388">
    <property type="entry name" value="HisKA"/>
    <property type="match status" value="1"/>
</dbReference>
<name>A0A2M6NS27_9BACT</name>
<dbReference type="SUPFAM" id="SSF55874">
    <property type="entry name" value="ATPase domain of HSP90 chaperone/DNA topoisomerase II/histidine kinase"/>
    <property type="match status" value="1"/>
</dbReference>
<comment type="caution">
    <text evidence="7">The sequence shown here is derived from an EMBL/GenBank/DDBJ whole genome shotgun (WGS) entry which is preliminary data.</text>
</comment>
<dbReference type="InterPro" id="IPR005467">
    <property type="entry name" value="His_kinase_dom"/>
</dbReference>
<dbReference type="AlphaFoldDB" id="A0A2M6NS27"/>
<keyword evidence="5" id="KW-0418">Kinase</keyword>
<dbReference type="InterPro" id="IPR036890">
    <property type="entry name" value="HATPase_C_sf"/>
</dbReference>
<gene>
    <name evidence="7" type="ORF">COU42_03210</name>
</gene>
<dbReference type="GO" id="GO:0005886">
    <property type="term" value="C:plasma membrane"/>
    <property type="evidence" value="ECO:0007669"/>
    <property type="project" value="TreeGrafter"/>
</dbReference>
<evidence type="ECO:0000256" key="2">
    <source>
        <dbReference type="ARBA" id="ARBA00012438"/>
    </source>
</evidence>
<dbReference type="InterPro" id="IPR003661">
    <property type="entry name" value="HisK_dim/P_dom"/>
</dbReference>
<dbReference type="SMART" id="SM00387">
    <property type="entry name" value="HATPase_c"/>
    <property type="match status" value="1"/>
</dbReference>